<evidence type="ECO:0000256" key="14">
    <source>
        <dbReference type="RuleBase" id="RU003914"/>
    </source>
</evidence>
<protein>
    <recommendedName>
        <fullName evidence="4 12">Trigger factor</fullName>
        <shortName evidence="12">TF</shortName>
        <ecNumber evidence="3 12">5.2.1.8</ecNumber>
    </recommendedName>
    <alternativeName>
        <fullName evidence="11 12">PPIase</fullName>
    </alternativeName>
</protein>
<dbReference type="PIRSF" id="PIRSF003095">
    <property type="entry name" value="Trigger_factor"/>
    <property type="match status" value="1"/>
</dbReference>
<dbReference type="Pfam" id="PF05697">
    <property type="entry name" value="Trigger_N"/>
    <property type="match status" value="1"/>
</dbReference>
<dbReference type="GO" id="GO:0043022">
    <property type="term" value="F:ribosome binding"/>
    <property type="evidence" value="ECO:0007669"/>
    <property type="project" value="TreeGrafter"/>
</dbReference>
<dbReference type="FunFam" id="3.10.50.40:FF:000001">
    <property type="entry name" value="Trigger factor"/>
    <property type="match status" value="1"/>
</dbReference>
<dbReference type="InterPro" id="IPR036611">
    <property type="entry name" value="Trigger_fac_ribosome-bd_sf"/>
</dbReference>
<evidence type="ECO:0000256" key="1">
    <source>
        <dbReference type="ARBA" id="ARBA00000971"/>
    </source>
</evidence>
<dbReference type="PROSITE" id="PS50059">
    <property type="entry name" value="FKBP_PPIASE"/>
    <property type="match status" value="1"/>
</dbReference>
<dbReference type="OrthoDB" id="9767721at2"/>
<dbReference type="GO" id="GO:0003755">
    <property type="term" value="F:peptidyl-prolyl cis-trans isomerase activity"/>
    <property type="evidence" value="ECO:0007669"/>
    <property type="project" value="UniProtKB-UniRule"/>
</dbReference>
<dbReference type="InterPro" id="IPR037041">
    <property type="entry name" value="Trigger_fac_C_sf"/>
</dbReference>
<keyword evidence="5 12" id="KW-0132">Cell division</keyword>
<dbReference type="Gene3D" id="1.10.3120.10">
    <property type="entry name" value="Trigger factor, C-terminal domain"/>
    <property type="match status" value="1"/>
</dbReference>
<proteinExistence type="inferred from homology"/>
<dbReference type="GO" id="GO:0043335">
    <property type="term" value="P:protein unfolding"/>
    <property type="evidence" value="ECO:0007669"/>
    <property type="project" value="TreeGrafter"/>
</dbReference>
<comment type="domain">
    <text evidence="12">Consists of 3 domains; the N-terminus binds the ribosome, the middle domain has PPIase activity, while the C-terminus has intrinsic chaperone activity on its own.</text>
</comment>
<dbReference type="HAMAP" id="MF_00303">
    <property type="entry name" value="Trigger_factor_Tig"/>
    <property type="match status" value="1"/>
</dbReference>
<dbReference type="GO" id="GO:0005737">
    <property type="term" value="C:cytoplasm"/>
    <property type="evidence" value="ECO:0007669"/>
    <property type="project" value="UniProtKB-SubCell"/>
</dbReference>
<dbReference type="EMBL" id="RLIH01000022">
    <property type="protein sequence ID" value="RVU53874.1"/>
    <property type="molecule type" value="Genomic_DNA"/>
</dbReference>
<organism evidence="16 17">
    <name type="scientific">Anaerosphaera multitolerans</name>
    <dbReference type="NCBI Taxonomy" id="2487351"/>
    <lineage>
        <taxon>Bacteria</taxon>
        <taxon>Bacillati</taxon>
        <taxon>Bacillota</taxon>
        <taxon>Tissierellia</taxon>
        <taxon>Tissierellales</taxon>
        <taxon>Peptoniphilaceae</taxon>
        <taxon>Anaerosphaera</taxon>
    </lineage>
</organism>
<dbReference type="SUPFAM" id="SSF109998">
    <property type="entry name" value="Triger factor/SurA peptide-binding domain-like"/>
    <property type="match status" value="1"/>
</dbReference>
<evidence type="ECO:0000256" key="3">
    <source>
        <dbReference type="ARBA" id="ARBA00013194"/>
    </source>
</evidence>
<comment type="similarity">
    <text evidence="2 12 14">Belongs to the FKBP-type PPIase family. Tig subfamily.</text>
</comment>
<dbReference type="InterPro" id="IPR008880">
    <property type="entry name" value="Trigger_fac_C"/>
</dbReference>
<evidence type="ECO:0000256" key="7">
    <source>
        <dbReference type="ARBA" id="ARBA00023186"/>
    </source>
</evidence>
<dbReference type="InterPro" id="IPR005215">
    <property type="entry name" value="Trig_fac"/>
</dbReference>
<dbReference type="Gene3D" id="3.10.50.40">
    <property type="match status" value="1"/>
</dbReference>
<dbReference type="GO" id="GO:0015031">
    <property type="term" value="P:protein transport"/>
    <property type="evidence" value="ECO:0007669"/>
    <property type="project" value="UniProtKB-UniRule"/>
</dbReference>
<evidence type="ECO:0000256" key="13">
    <source>
        <dbReference type="PROSITE-ProRule" id="PRU00277"/>
    </source>
</evidence>
<dbReference type="Pfam" id="PF00254">
    <property type="entry name" value="FKBP_C"/>
    <property type="match status" value="1"/>
</dbReference>
<dbReference type="Pfam" id="PF05698">
    <property type="entry name" value="Trigger_C"/>
    <property type="match status" value="1"/>
</dbReference>
<keyword evidence="17" id="KW-1185">Reference proteome</keyword>
<evidence type="ECO:0000256" key="11">
    <source>
        <dbReference type="ARBA" id="ARBA00029986"/>
    </source>
</evidence>
<comment type="catalytic activity">
    <reaction evidence="1 12 13">
        <text>[protein]-peptidylproline (omega=180) = [protein]-peptidylproline (omega=0)</text>
        <dbReference type="Rhea" id="RHEA:16237"/>
        <dbReference type="Rhea" id="RHEA-COMP:10747"/>
        <dbReference type="Rhea" id="RHEA-COMP:10748"/>
        <dbReference type="ChEBI" id="CHEBI:83833"/>
        <dbReference type="ChEBI" id="CHEBI:83834"/>
        <dbReference type="EC" id="5.2.1.8"/>
    </reaction>
</comment>
<dbReference type="GO" id="GO:0044183">
    <property type="term" value="F:protein folding chaperone"/>
    <property type="evidence" value="ECO:0007669"/>
    <property type="project" value="TreeGrafter"/>
</dbReference>
<keyword evidence="9 12" id="KW-0131">Cell cycle</keyword>
<sequence length="444" mass="51242">MTEIKKRENNTVYFDMHVEAKDVMEAEKNVYLKNKKHFQIPGFRKGRVPRKIIENVYGKEVFLEDALNEVLPVYYEKAVEELGIEPITQPEINIEEAYSGQDVEVEVSVEVKPEVKLGEYKGVEVEDIKYEVTEELIDNEIENERRKNARIINVDDRAAKLEDKVNIDFKGFIGEEEFEGGAAEGHELELGSNSFIPGFEDQIVGHNIGDEFDVNVTFPEEYHAEDLKGKEAVFKVKLNSISYEELPEVDDEFIKDISDFDTVDEYRADVRSKKEAEFESREKVEKEQAVIEKVVENMEVDVPKAMVDAQIESQMQNFDNSLRAQGMGLEDYIKMMGSTVEAFGESLREDALKQVKTALALEAVAKAENFDIEEEEVLKEIDEVVKNYFPEDEEQQGKMKEYMIESNKEGIKENLINRKVLDMLFENAKFVEKKAEDKEEKEEE</sequence>
<evidence type="ECO:0000256" key="12">
    <source>
        <dbReference type="HAMAP-Rule" id="MF_00303"/>
    </source>
</evidence>
<dbReference type="NCBIfam" id="TIGR00115">
    <property type="entry name" value="tig"/>
    <property type="match status" value="1"/>
</dbReference>
<evidence type="ECO:0000313" key="16">
    <source>
        <dbReference type="EMBL" id="RVU53874.1"/>
    </source>
</evidence>
<gene>
    <name evidence="12" type="primary">tig</name>
    <name evidence="16" type="ORF">EF514_10280</name>
</gene>
<dbReference type="GO" id="GO:0051083">
    <property type="term" value="P:'de novo' cotranslational protein folding"/>
    <property type="evidence" value="ECO:0007669"/>
    <property type="project" value="TreeGrafter"/>
</dbReference>
<dbReference type="AlphaFoldDB" id="A0A437S4E7"/>
<dbReference type="EC" id="5.2.1.8" evidence="3 12"/>
<evidence type="ECO:0000256" key="9">
    <source>
        <dbReference type="ARBA" id="ARBA00023306"/>
    </source>
</evidence>
<evidence type="ECO:0000256" key="4">
    <source>
        <dbReference type="ARBA" id="ARBA00016902"/>
    </source>
</evidence>
<comment type="function">
    <text evidence="10 12">Involved in protein export. Acts as a chaperone by maintaining the newly synthesized protein in an open conformation. Functions as a peptidyl-prolyl cis-trans isomerase.</text>
</comment>
<keyword evidence="8 12" id="KW-0413">Isomerase</keyword>
<dbReference type="InterPro" id="IPR027304">
    <property type="entry name" value="Trigger_fact/SurA_dom_sf"/>
</dbReference>
<evidence type="ECO:0000256" key="8">
    <source>
        <dbReference type="ARBA" id="ARBA00023235"/>
    </source>
</evidence>
<dbReference type="SUPFAM" id="SSF54534">
    <property type="entry name" value="FKBP-like"/>
    <property type="match status" value="1"/>
</dbReference>
<dbReference type="PANTHER" id="PTHR30560:SF3">
    <property type="entry name" value="TRIGGER FACTOR-LIKE PROTEIN TIG, CHLOROPLASTIC"/>
    <property type="match status" value="1"/>
</dbReference>
<name>A0A437S4E7_9FIRM</name>
<dbReference type="Proteomes" id="UP000288812">
    <property type="component" value="Unassembled WGS sequence"/>
</dbReference>
<evidence type="ECO:0000259" key="15">
    <source>
        <dbReference type="PROSITE" id="PS50059"/>
    </source>
</evidence>
<dbReference type="GO" id="GO:0051301">
    <property type="term" value="P:cell division"/>
    <property type="evidence" value="ECO:0007669"/>
    <property type="project" value="UniProtKB-KW"/>
</dbReference>
<evidence type="ECO:0000256" key="2">
    <source>
        <dbReference type="ARBA" id="ARBA00005464"/>
    </source>
</evidence>
<dbReference type="SUPFAM" id="SSF102735">
    <property type="entry name" value="Trigger factor ribosome-binding domain"/>
    <property type="match status" value="1"/>
</dbReference>
<keyword evidence="6 12" id="KW-0697">Rotamase</keyword>
<keyword evidence="7 12" id="KW-0143">Chaperone</keyword>
<dbReference type="RefSeq" id="WP_127725360.1">
    <property type="nucleotide sequence ID" value="NZ_RLIH01000022.1"/>
</dbReference>
<reference evidence="16 17" key="1">
    <citation type="submission" date="2018-11" db="EMBL/GenBank/DDBJ databases">
        <title>Genome sequencing and assembly of Anaerosphaera sp. nov., GS7-6-2.</title>
        <authorList>
            <person name="Rettenmaier R."/>
            <person name="Liebl W."/>
            <person name="Zverlov V."/>
        </authorList>
    </citation>
    <scope>NUCLEOTIDE SEQUENCE [LARGE SCALE GENOMIC DNA]</scope>
    <source>
        <strain evidence="16 17">GS7-6-2</strain>
    </source>
</reference>
<comment type="subcellular location">
    <subcellularLocation>
        <location evidence="12">Cytoplasm</location>
    </subcellularLocation>
    <text evidence="12">About half TF is bound to the ribosome near the polypeptide exit tunnel while the other half is free in the cytoplasm.</text>
</comment>
<evidence type="ECO:0000313" key="17">
    <source>
        <dbReference type="Proteomes" id="UP000288812"/>
    </source>
</evidence>
<keyword evidence="12" id="KW-0963">Cytoplasm</keyword>
<dbReference type="PANTHER" id="PTHR30560">
    <property type="entry name" value="TRIGGER FACTOR CHAPERONE AND PEPTIDYL-PROLYL CIS/TRANS ISOMERASE"/>
    <property type="match status" value="1"/>
</dbReference>
<evidence type="ECO:0000256" key="5">
    <source>
        <dbReference type="ARBA" id="ARBA00022618"/>
    </source>
</evidence>
<comment type="caution">
    <text evidence="16">The sequence shown here is derived from an EMBL/GenBank/DDBJ whole genome shotgun (WGS) entry which is preliminary data.</text>
</comment>
<evidence type="ECO:0000256" key="6">
    <source>
        <dbReference type="ARBA" id="ARBA00023110"/>
    </source>
</evidence>
<dbReference type="InterPro" id="IPR001179">
    <property type="entry name" value="PPIase_FKBP_dom"/>
</dbReference>
<dbReference type="InterPro" id="IPR046357">
    <property type="entry name" value="PPIase_dom_sf"/>
</dbReference>
<evidence type="ECO:0000256" key="10">
    <source>
        <dbReference type="ARBA" id="ARBA00024849"/>
    </source>
</evidence>
<feature type="domain" description="PPIase FKBP-type" evidence="15">
    <location>
        <begin position="162"/>
        <end position="242"/>
    </location>
</feature>
<accession>A0A437S4E7</accession>
<dbReference type="Gene3D" id="3.30.70.1050">
    <property type="entry name" value="Trigger factor ribosome-binding domain"/>
    <property type="match status" value="1"/>
</dbReference>
<dbReference type="InterPro" id="IPR008881">
    <property type="entry name" value="Trigger_fac_ribosome-bd_bac"/>
</dbReference>